<dbReference type="RefSeq" id="WP_394842932.1">
    <property type="nucleotide sequence ID" value="NZ_CP089982.1"/>
</dbReference>
<evidence type="ECO:0000313" key="6">
    <source>
        <dbReference type="EMBL" id="WXA92315.1"/>
    </source>
</evidence>
<dbReference type="Gene3D" id="3.90.550.10">
    <property type="entry name" value="Spore Coat Polysaccharide Biosynthesis Protein SpsA, Chain A"/>
    <property type="match status" value="1"/>
</dbReference>
<gene>
    <name evidence="6" type="ORF">LZC95_38400</name>
</gene>
<protein>
    <submittedName>
        <fullName evidence="6">Glycosyltransferase family 2 protein</fullName>
    </submittedName>
</protein>
<keyword evidence="7" id="KW-1185">Reference proteome</keyword>
<evidence type="ECO:0000256" key="2">
    <source>
        <dbReference type="ARBA" id="ARBA00022676"/>
    </source>
</evidence>
<dbReference type="Proteomes" id="UP001379533">
    <property type="component" value="Chromosome"/>
</dbReference>
<evidence type="ECO:0000259" key="5">
    <source>
        <dbReference type="Pfam" id="PF00535"/>
    </source>
</evidence>
<keyword evidence="2" id="KW-0328">Glycosyltransferase</keyword>
<keyword evidence="3" id="KW-0808">Transferase</keyword>
<dbReference type="CDD" id="cd02525">
    <property type="entry name" value="Succinoglycan_BP_ExoA"/>
    <property type="match status" value="1"/>
</dbReference>
<feature type="compositionally biased region" description="Low complexity" evidence="4">
    <location>
        <begin position="339"/>
        <end position="351"/>
    </location>
</feature>
<feature type="region of interest" description="Disordered" evidence="4">
    <location>
        <begin position="338"/>
        <end position="364"/>
    </location>
</feature>
<dbReference type="InterPro" id="IPR001173">
    <property type="entry name" value="Glyco_trans_2-like"/>
</dbReference>
<dbReference type="EMBL" id="CP089982">
    <property type="protein sequence ID" value="WXA92315.1"/>
    <property type="molecule type" value="Genomic_DNA"/>
</dbReference>
<feature type="domain" description="Glycosyltransferase 2-like" evidence="5">
    <location>
        <begin position="12"/>
        <end position="143"/>
    </location>
</feature>
<comment type="similarity">
    <text evidence="1">Belongs to the glycosyltransferase 2 family.</text>
</comment>
<dbReference type="InterPro" id="IPR029044">
    <property type="entry name" value="Nucleotide-diphossugar_trans"/>
</dbReference>
<accession>A0ABZ2K5A5</accession>
<proteinExistence type="inferred from homology"/>
<reference evidence="6 7" key="1">
    <citation type="submission" date="2021-12" db="EMBL/GenBank/DDBJ databases">
        <title>Discovery of the Pendulisporaceae a myxobacterial family with distinct sporulation behavior and unique specialized metabolism.</title>
        <authorList>
            <person name="Garcia R."/>
            <person name="Popoff A."/>
            <person name="Bader C.D."/>
            <person name="Loehr J."/>
            <person name="Walesch S."/>
            <person name="Walt C."/>
            <person name="Boldt J."/>
            <person name="Bunk B."/>
            <person name="Haeckl F.J.F.P.J."/>
            <person name="Gunesch A.P."/>
            <person name="Birkelbach J."/>
            <person name="Nuebel U."/>
            <person name="Pietschmann T."/>
            <person name="Bach T."/>
            <person name="Mueller R."/>
        </authorList>
    </citation>
    <scope>NUCLEOTIDE SEQUENCE [LARGE SCALE GENOMIC DNA]</scope>
    <source>
        <strain evidence="6 7">MSr12523</strain>
    </source>
</reference>
<dbReference type="SUPFAM" id="SSF53448">
    <property type="entry name" value="Nucleotide-diphospho-sugar transferases"/>
    <property type="match status" value="1"/>
</dbReference>
<organism evidence="6 7">
    <name type="scientific">Pendulispora brunnea</name>
    <dbReference type="NCBI Taxonomy" id="2905690"/>
    <lineage>
        <taxon>Bacteria</taxon>
        <taxon>Pseudomonadati</taxon>
        <taxon>Myxococcota</taxon>
        <taxon>Myxococcia</taxon>
        <taxon>Myxococcales</taxon>
        <taxon>Sorangiineae</taxon>
        <taxon>Pendulisporaceae</taxon>
        <taxon>Pendulispora</taxon>
    </lineage>
</organism>
<name>A0ABZ2K5A5_9BACT</name>
<evidence type="ECO:0000256" key="3">
    <source>
        <dbReference type="ARBA" id="ARBA00022679"/>
    </source>
</evidence>
<evidence type="ECO:0000313" key="7">
    <source>
        <dbReference type="Proteomes" id="UP001379533"/>
    </source>
</evidence>
<dbReference type="PANTHER" id="PTHR43630:SF1">
    <property type="entry name" value="POLY-BETA-1,6-N-ACETYL-D-GLUCOSAMINE SYNTHASE"/>
    <property type="match status" value="1"/>
</dbReference>
<evidence type="ECO:0000256" key="4">
    <source>
        <dbReference type="SAM" id="MobiDB-lite"/>
    </source>
</evidence>
<dbReference type="Pfam" id="PF00535">
    <property type="entry name" value="Glycos_transf_2"/>
    <property type="match status" value="1"/>
</dbReference>
<evidence type="ECO:0000256" key="1">
    <source>
        <dbReference type="ARBA" id="ARBA00006739"/>
    </source>
</evidence>
<sequence length="364" mass="39687">MDQDASLPSFVSLVVPCLNEESYIEACIRSLLAQDYPKDRLEILVVDGMSSDATREILARIMEDDARVRVIDNPERIQAAGLNEGIRASKGDIIVRADVHAEYNQDFVRQCVLVLAETGASNVGGAARPRARTFFQRALAAALESPLAIGNSKYRQVDAEGFVDTVFPGAFPRRVFAQAGLFDRRAITNEDAEINQRIHAAGGEVYLSRRIVVHYYPRESLGALARQYFKYGKGRARTLWKHGRFLTLRPALPFLALTGGVGLLLTSHLQPFTPFAFGGYALGTLAEAVRVGRKLGAAAIPVVWSIFPVLHASHGAGFAVGLVQYAFRPDWGPIEYLDEPLSPSDSSDEPSTSINLNGAGMAAR</sequence>
<dbReference type="PANTHER" id="PTHR43630">
    <property type="entry name" value="POLY-BETA-1,6-N-ACETYL-D-GLUCOSAMINE SYNTHASE"/>
    <property type="match status" value="1"/>
</dbReference>